<comment type="caution">
    <text evidence="2">The sequence shown here is derived from an EMBL/GenBank/DDBJ whole genome shotgun (WGS) entry which is preliminary data.</text>
</comment>
<feature type="region of interest" description="Disordered" evidence="1">
    <location>
        <begin position="50"/>
        <end position="91"/>
    </location>
</feature>
<reference evidence="2 3" key="1">
    <citation type="journal article" date="2021" name="BMC Genomics">
        <title>Datura genome reveals duplications of psychoactive alkaloid biosynthetic genes and high mutation rate following tissue culture.</title>
        <authorList>
            <person name="Rajewski A."/>
            <person name="Carter-House D."/>
            <person name="Stajich J."/>
            <person name="Litt A."/>
        </authorList>
    </citation>
    <scope>NUCLEOTIDE SEQUENCE [LARGE SCALE GENOMIC DNA]</scope>
    <source>
        <strain evidence="2">AR-01</strain>
    </source>
</reference>
<gene>
    <name evidence="2" type="ORF">HAX54_044152</name>
</gene>
<protein>
    <submittedName>
        <fullName evidence="2">Uncharacterized protein</fullName>
    </submittedName>
</protein>
<name>A0ABS8RP18_DATST</name>
<proteinExistence type="predicted"/>
<feature type="compositionally biased region" description="Basic and acidic residues" evidence="1">
    <location>
        <begin position="50"/>
        <end position="67"/>
    </location>
</feature>
<evidence type="ECO:0000313" key="2">
    <source>
        <dbReference type="EMBL" id="MCD7448548.1"/>
    </source>
</evidence>
<feature type="compositionally biased region" description="Gly residues" evidence="1">
    <location>
        <begin position="81"/>
        <end position="90"/>
    </location>
</feature>
<dbReference type="EMBL" id="JACEIK010000067">
    <property type="protein sequence ID" value="MCD7448548.1"/>
    <property type="molecule type" value="Genomic_DNA"/>
</dbReference>
<organism evidence="2 3">
    <name type="scientific">Datura stramonium</name>
    <name type="common">Jimsonweed</name>
    <name type="synonym">Common thornapple</name>
    <dbReference type="NCBI Taxonomy" id="4076"/>
    <lineage>
        <taxon>Eukaryota</taxon>
        <taxon>Viridiplantae</taxon>
        <taxon>Streptophyta</taxon>
        <taxon>Embryophyta</taxon>
        <taxon>Tracheophyta</taxon>
        <taxon>Spermatophyta</taxon>
        <taxon>Magnoliopsida</taxon>
        <taxon>eudicotyledons</taxon>
        <taxon>Gunneridae</taxon>
        <taxon>Pentapetalae</taxon>
        <taxon>asterids</taxon>
        <taxon>lamiids</taxon>
        <taxon>Solanales</taxon>
        <taxon>Solanaceae</taxon>
        <taxon>Solanoideae</taxon>
        <taxon>Datureae</taxon>
        <taxon>Datura</taxon>
    </lineage>
</organism>
<evidence type="ECO:0000313" key="3">
    <source>
        <dbReference type="Proteomes" id="UP000823775"/>
    </source>
</evidence>
<sequence>MKVERKLEEEFTLHVKVKRGKIVSQILGKGTSCSKGSPSKRLLQALKEKPKALLDEDVPKKSVDPSKSKPSFVTTSQTTEGPGGEVGLGLPGLMRCRNCQPEGKTLQQLLPQHE</sequence>
<dbReference type="Proteomes" id="UP000823775">
    <property type="component" value="Unassembled WGS sequence"/>
</dbReference>
<accession>A0ABS8RP18</accession>
<evidence type="ECO:0000256" key="1">
    <source>
        <dbReference type="SAM" id="MobiDB-lite"/>
    </source>
</evidence>
<keyword evidence="3" id="KW-1185">Reference proteome</keyword>